<gene>
    <name evidence="1" type="ordered locus">CKO_02232</name>
</gene>
<dbReference type="Proteomes" id="UP000008148">
    <property type="component" value="Chromosome"/>
</dbReference>
<keyword evidence="2" id="KW-1185">Reference proteome</keyword>
<dbReference type="KEGG" id="cko:CKO_02232"/>
<organism evidence="1 2">
    <name type="scientific">Citrobacter koseri (strain ATCC BAA-895 / CDC 4225-83 / SGSC4696)</name>
    <dbReference type="NCBI Taxonomy" id="290338"/>
    <lineage>
        <taxon>Bacteria</taxon>
        <taxon>Pseudomonadati</taxon>
        <taxon>Pseudomonadota</taxon>
        <taxon>Gammaproteobacteria</taxon>
        <taxon>Enterobacterales</taxon>
        <taxon>Enterobacteriaceae</taxon>
        <taxon>Citrobacter</taxon>
    </lineage>
</organism>
<dbReference type="STRING" id="290338.CKO_02232"/>
<protein>
    <submittedName>
        <fullName evidence="1">Uncharacterized protein</fullName>
    </submittedName>
</protein>
<accession>A8AIP2</accession>
<sequence>MTISLTGVSENNQSNFLLSGICPNKPAQLFLAQRFQKPESTARHHVSASF</sequence>
<evidence type="ECO:0000313" key="1">
    <source>
        <dbReference type="EMBL" id="ABV13355.1"/>
    </source>
</evidence>
<evidence type="ECO:0000313" key="2">
    <source>
        <dbReference type="Proteomes" id="UP000008148"/>
    </source>
</evidence>
<dbReference type="EMBL" id="CP000822">
    <property type="protein sequence ID" value="ABV13355.1"/>
    <property type="molecule type" value="Genomic_DNA"/>
</dbReference>
<reference evidence="1 2" key="1">
    <citation type="submission" date="2007-08" db="EMBL/GenBank/DDBJ databases">
        <authorList>
            <consortium name="The Citrobacter koseri Genome Sequencing Project"/>
            <person name="McClelland M."/>
            <person name="Sanderson E.K."/>
            <person name="Porwollik S."/>
            <person name="Spieth J."/>
            <person name="Clifton W.S."/>
            <person name="Latreille P."/>
            <person name="Courtney L."/>
            <person name="Wang C."/>
            <person name="Pepin K."/>
            <person name="Bhonagiri V."/>
            <person name="Nash W."/>
            <person name="Johnson M."/>
            <person name="Thiruvilangam P."/>
            <person name="Wilson R."/>
        </authorList>
    </citation>
    <scope>NUCLEOTIDE SEQUENCE [LARGE SCALE GENOMIC DNA]</scope>
    <source>
        <strain evidence="2">ATCC BAA-895 / CDC 4225-83 / SGSC4696</strain>
    </source>
</reference>
<proteinExistence type="predicted"/>
<dbReference type="AlphaFoldDB" id="A8AIP2"/>
<dbReference type="HOGENOM" id="CLU_3116087_0_0_6"/>
<name>A8AIP2_CITK8</name>